<dbReference type="Proteomes" id="UP000036403">
    <property type="component" value="Unassembled WGS sequence"/>
</dbReference>
<keyword evidence="3" id="KW-1185">Reference proteome</keyword>
<comment type="caution">
    <text evidence="2">The sequence shown here is derived from an EMBL/GenBank/DDBJ whole genome shotgun (WGS) entry which is preliminary data.</text>
</comment>
<evidence type="ECO:0000313" key="3">
    <source>
        <dbReference type="Proteomes" id="UP000036403"/>
    </source>
</evidence>
<dbReference type="InterPro" id="IPR036691">
    <property type="entry name" value="Endo/exonu/phosph_ase_sf"/>
</dbReference>
<dbReference type="SUPFAM" id="SSF56219">
    <property type="entry name" value="DNase I-like"/>
    <property type="match status" value="1"/>
</dbReference>
<gene>
    <name evidence="2" type="ORF">RF55_7941</name>
</gene>
<dbReference type="AlphaFoldDB" id="A0A0J7KPF2"/>
<evidence type="ECO:0000256" key="1">
    <source>
        <dbReference type="SAM" id="MobiDB-lite"/>
    </source>
</evidence>
<evidence type="ECO:0000313" key="2">
    <source>
        <dbReference type="EMBL" id="KMQ92114.1"/>
    </source>
</evidence>
<dbReference type="PaxDb" id="67767-A0A0J7KPF2"/>
<proteinExistence type="predicted"/>
<sequence>MEFAEMPQPQHQPQSQPQPHIERDSGSSLPLQQASASFFFSLLTSTGVRMLQLNMRRSALITGEMRQLIVEEELDVLLLQEPHFKKQGSSHTFVGLGMGMKVAAVRLQRPWAAVAVCNPKFQIMFVS</sequence>
<organism evidence="2 3">
    <name type="scientific">Lasius niger</name>
    <name type="common">Black garden ant</name>
    <dbReference type="NCBI Taxonomy" id="67767"/>
    <lineage>
        <taxon>Eukaryota</taxon>
        <taxon>Metazoa</taxon>
        <taxon>Ecdysozoa</taxon>
        <taxon>Arthropoda</taxon>
        <taxon>Hexapoda</taxon>
        <taxon>Insecta</taxon>
        <taxon>Pterygota</taxon>
        <taxon>Neoptera</taxon>
        <taxon>Endopterygota</taxon>
        <taxon>Hymenoptera</taxon>
        <taxon>Apocrita</taxon>
        <taxon>Aculeata</taxon>
        <taxon>Formicoidea</taxon>
        <taxon>Formicidae</taxon>
        <taxon>Formicinae</taxon>
        <taxon>Lasius</taxon>
        <taxon>Lasius</taxon>
    </lineage>
</organism>
<name>A0A0J7KPF2_LASNI</name>
<accession>A0A0J7KPF2</accession>
<dbReference type="Gene3D" id="3.60.10.10">
    <property type="entry name" value="Endonuclease/exonuclease/phosphatase"/>
    <property type="match status" value="1"/>
</dbReference>
<feature type="region of interest" description="Disordered" evidence="1">
    <location>
        <begin position="1"/>
        <end position="29"/>
    </location>
</feature>
<dbReference type="OrthoDB" id="7554095at2759"/>
<feature type="compositionally biased region" description="Low complexity" evidence="1">
    <location>
        <begin position="7"/>
        <end position="19"/>
    </location>
</feature>
<protein>
    <submittedName>
        <fullName evidence="2">Fibrocystin</fullName>
    </submittedName>
</protein>
<dbReference type="EMBL" id="LBMM01004746">
    <property type="protein sequence ID" value="KMQ92114.1"/>
    <property type="molecule type" value="Genomic_DNA"/>
</dbReference>
<reference evidence="2 3" key="1">
    <citation type="submission" date="2015-04" db="EMBL/GenBank/DDBJ databases">
        <title>Lasius niger genome sequencing.</title>
        <authorList>
            <person name="Konorov E.A."/>
            <person name="Nikitin M.A."/>
            <person name="Kirill M.V."/>
            <person name="Chang P."/>
        </authorList>
    </citation>
    <scope>NUCLEOTIDE SEQUENCE [LARGE SCALE GENOMIC DNA]</scope>
    <source>
        <tissue evidence="2">Whole</tissue>
    </source>
</reference>